<proteinExistence type="predicted"/>
<name>A0A6G0Y371_APHCR</name>
<feature type="non-terminal residue" evidence="1">
    <location>
        <position position="138"/>
    </location>
</feature>
<organism evidence="1 2">
    <name type="scientific">Aphis craccivora</name>
    <name type="common">Cowpea aphid</name>
    <dbReference type="NCBI Taxonomy" id="307492"/>
    <lineage>
        <taxon>Eukaryota</taxon>
        <taxon>Metazoa</taxon>
        <taxon>Ecdysozoa</taxon>
        <taxon>Arthropoda</taxon>
        <taxon>Hexapoda</taxon>
        <taxon>Insecta</taxon>
        <taxon>Pterygota</taxon>
        <taxon>Neoptera</taxon>
        <taxon>Paraneoptera</taxon>
        <taxon>Hemiptera</taxon>
        <taxon>Sternorrhyncha</taxon>
        <taxon>Aphidomorpha</taxon>
        <taxon>Aphidoidea</taxon>
        <taxon>Aphididae</taxon>
        <taxon>Aphidini</taxon>
        <taxon>Aphis</taxon>
        <taxon>Aphis</taxon>
    </lineage>
</organism>
<evidence type="ECO:0000313" key="1">
    <source>
        <dbReference type="EMBL" id="KAF0748245.1"/>
    </source>
</evidence>
<keyword evidence="2" id="KW-1185">Reference proteome</keyword>
<protein>
    <submittedName>
        <fullName evidence="1">Uncharacterized protein</fullName>
    </submittedName>
</protein>
<dbReference type="EMBL" id="VUJU01006553">
    <property type="protein sequence ID" value="KAF0748245.1"/>
    <property type="molecule type" value="Genomic_DNA"/>
</dbReference>
<dbReference type="Proteomes" id="UP000478052">
    <property type="component" value="Unassembled WGS sequence"/>
</dbReference>
<gene>
    <name evidence="1" type="ORF">FWK35_00032495</name>
</gene>
<evidence type="ECO:0000313" key="2">
    <source>
        <dbReference type="Proteomes" id="UP000478052"/>
    </source>
</evidence>
<accession>A0A6G0Y371</accession>
<dbReference type="AlphaFoldDB" id="A0A6G0Y371"/>
<reference evidence="1 2" key="1">
    <citation type="submission" date="2019-08" db="EMBL/GenBank/DDBJ databases">
        <title>Whole genome of Aphis craccivora.</title>
        <authorList>
            <person name="Voronova N.V."/>
            <person name="Shulinski R.S."/>
            <person name="Bandarenka Y.V."/>
            <person name="Zhorov D.G."/>
            <person name="Warner D."/>
        </authorList>
    </citation>
    <scope>NUCLEOTIDE SEQUENCE [LARGE SCALE GENOMIC DNA]</scope>
    <source>
        <strain evidence="1">180601</strain>
        <tissue evidence="1">Whole Body</tissue>
    </source>
</reference>
<sequence length="138" mass="16054">MSNSILYNDPKRVDIYDDSKCGLFEFINEGNAVQVGYLGWITVDSSTITDLSFYEALIKQKTDIEMKWPKCDVIYSSKMVRFAQKVEWINVPARLLAYGTWVEMCDKSNDIINFDETMLTRSTRRVRHAAENEHNINK</sequence>
<dbReference type="OrthoDB" id="6572971at2759"/>
<comment type="caution">
    <text evidence="1">The sequence shown here is derived from an EMBL/GenBank/DDBJ whole genome shotgun (WGS) entry which is preliminary data.</text>
</comment>